<dbReference type="AlphaFoldDB" id="A0A0L0DGM4"/>
<dbReference type="PROSITE" id="PS50021">
    <property type="entry name" value="CH"/>
    <property type="match status" value="2"/>
</dbReference>
<protein>
    <recommendedName>
        <fullName evidence="2">Calponin-homology (CH) domain-containing protein</fullName>
    </recommendedName>
</protein>
<proteinExistence type="predicted"/>
<dbReference type="Gene3D" id="1.10.418.10">
    <property type="entry name" value="Calponin-like domain"/>
    <property type="match status" value="2"/>
</dbReference>
<organism evidence="3 4">
    <name type="scientific">Thecamonas trahens ATCC 50062</name>
    <dbReference type="NCBI Taxonomy" id="461836"/>
    <lineage>
        <taxon>Eukaryota</taxon>
        <taxon>Apusozoa</taxon>
        <taxon>Apusomonadida</taxon>
        <taxon>Apusomonadidae</taxon>
        <taxon>Thecamonas</taxon>
    </lineage>
</organism>
<keyword evidence="4" id="KW-1185">Reference proteome</keyword>
<name>A0A0L0DGM4_THETB</name>
<evidence type="ECO:0000313" key="3">
    <source>
        <dbReference type="EMBL" id="KNC51271.1"/>
    </source>
</evidence>
<dbReference type="SMART" id="SM00033">
    <property type="entry name" value="CH"/>
    <property type="match status" value="2"/>
</dbReference>
<dbReference type="Pfam" id="PF00307">
    <property type="entry name" value="CH"/>
    <property type="match status" value="2"/>
</dbReference>
<dbReference type="SUPFAM" id="SSF47576">
    <property type="entry name" value="Calponin-homology domain, CH-domain"/>
    <property type="match status" value="1"/>
</dbReference>
<dbReference type="PANTHER" id="PTHR11915">
    <property type="entry name" value="SPECTRIN/FILAMIN RELATED CYTOSKELETAL PROTEIN"/>
    <property type="match status" value="1"/>
</dbReference>
<evidence type="ECO:0000259" key="2">
    <source>
        <dbReference type="PROSITE" id="PS50021"/>
    </source>
</evidence>
<evidence type="ECO:0000256" key="1">
    <source>
        <dbReference type="SAM" id="MobiDB-lite"/>
    </source>
</evidence>
<dbReference type="InterPro" id="IPR001715">
    <property type="entry name" value="CH_dom"/>
</dbReference>
<feature type="domain" description="Calponin-homology (CH)" evidence="2">
    <location>
        <begin position="127"/>
        <end position="238"/>
    </location>
</feature>
<dbReference type="STRING" id="461836.A0A0L0DGM4"/>
<sequence length="332" mass="36797">MSSSETTPHWVLQQKKAFRAWVDSQIAERGLKLPGEVDEAFEDGLYLLPLAEVVSQDKAPKHVKKPRMRIQKIENCSLALGLLVKHGFKPDVAPENFVDKDTVLVMGFIWQLFVTWVGGQGDKSGGKASADDLLKWVQSRVQDNERYPGVPVDNFSTHWQDGKLVSALLDSLSPKILDYESAALDDPVSAWSAALDAAEDWLDVPQVLDADDMVVDKPDDKSVRMQVELIRQAYLALQDDVDSGALFPDDTPVEADAPAVTDAAETAAPPPRRRKRKDPRDDISRDELIDTLLDMYSKINSDCLACPECATDLTQWAADHNARVPELPAPQQ</sequence>
<reference evidence="3 4" key="1">
    <citation type="submission" date="2010-05" db="EMBL/GenBank/DDBJ databases">
        <title>The Genome Sequence of Thecamonas trahens ATCC 50062.</title>
        <authorList>
            <consortium name="The Broad Institute Genome Sequencing Platform"/>
            <person name="Russ C."/>
            <person name="Cuomo C."/>
            <person name="Shea T."/>
            <person name="Young S.K."/>
            <person name="Zeng Q."/>
            <person name="Koehrsen M."/>
            <person name="Haas B."/>
            <person name="Borodovsky M."/>
            <person name="Guigo R."/>
            <person name="Alvarado L."/>
            <person name="Berlin A."/>
            <person name="Bochicchio J."/>
            <person name="Borenstein D."/>
            <person name="Chapman S."/>
            <person name="Chen Z."/>
            <person name="Freedman E."/>
            <person name="Gellesch M."/>
            <person name="Goldberg J."/>
            <person name="Griggs A."/>
            <person name="Gujja S."/>
            <person name="Heilman E."/>
            <person name="Heiman D."/>
            <person name="Hepburn T."/>
            <person name="Howarth C."/>
            <person name="Jen D."/>
            <person name="Larson L."/>
            <person name="Mehta T."/>
            <person name="Park D."/>
            <person name="Pearson M."/>
            <person name="Roberts A."/>
            <person name="Saif S."/>
            <person name="Shenoy N."/>
            <person name="Sisk P."/>
            <person name="Stolte C."/>
            <person name="Sykes S."/>
            <person name="Thomson T."/>
            <person name="Walk T."/>
            <person name="White J."/>
            <person name="Yandava C."/>
            <person name="Burger G."/>
            <person name="Gray M.W."/>
            <person name="Holland P.W.H."/>
            <person name="King N."/>
            <person name="Lang F.B.F."/>
            <person name="Roger A.J."/>
            <person name="Ruiz-Trillo I."/>
            <person name="Lander E."/>
            <person name="Nusbaum C."/>
        </authorList>
    </citation>
    <scope>NUCLEOTIDE SEQUENCE [LARGE SCALE GENOMIC DNA]</scope>
    <source>
        <strain evidence="3 4">ATCC 50062</strain>
    </source>
</reference>
<dbReference type="Proteomes" id="UP000054408">
    <property type="component" value="Unassembled WGS sequence"/>
</dbReference>
<gene>
    <name evidence="3" type="ORF">AMSG_07274</name>
</gene>
<feature type="domain" description="Calponin-homology (CH)" evidence="2">
    <location>
        <begin position="12"/>
        <end position="117"/>
    </location>
</feature>
<feature type="compositionally biased region" description="Low complexity" evidence="1">
    <location>
        <begin position="254"/>
        <end position="267"/>
    </location>
</feature>
<feature type="region of interest" description="Disordered" evidence="1">
    <location>
        <begin position="246"/>
        <end position="283"/>
    </location>
</feature>
<dbReference type="InterPro" id="IPR036872">
    <property type="entry name" value="CH_dom_sf"/>
</dbReference>
<dbReference type="RefSeq" id="XP_013756199.1">
    <property type="nucleotide sequence ID" value="XM_013900745.1"/>
</dbReference>
<dbReference type="GeneID" id="25566227"/>
<dbReference type="EMBL" id="GL349466">
    <property type="protein sequence ID" value="KNC51271.1"/>
    <property type="molecule type" value="Genomic_DNA"/>
</dbReference>
<dbReference type="OrthoDB" id="18740at2759"/>
<accession>A0A0L0DGM4</accession>
<dbReference type="eggNOG" id="KOG0035">
    <property type="taxonomic scope" value="Eukaryota"/>
</dbReference>
<evidence type="ECO:0000313" key="4">
    <source>
        <dbReference type="Proteomes" id="UP000054408"/>
    </source>
</evidence>